<dbReference type="InterPro" id="IPR000210">
    <property type="entry name" value="BTB/POZ_dom"/>
</dbReference>
<dbReference type="EMBL" id="CAJOBC010005132">
    <property type="protein sequence ID" value="CAF3852989.1"/>
    <property type="molecule type" value="Genomic_DNA"/>
</dbReference>
<dbReference type="InterPro" id="IPR003131">
    <property type="entry name" value="T1-type_BTB"/>
</dbReference>
<dbReference type="EMBL" id="CAJNOQ010005133">
    <property type="protein sequence ID" value="CAF1087481.1"/>
    <property type="molecule type" value="Genomic_DNA"/>
</dbReference>
<dbReference type="Gene3D" id="3.30.710.10">
    <property type="entry name" value="Potassium Channel Kv1.1, Chain A"/>
    <property type="match status" value="1"/>
</dbReference>
<dbReference type="Pfam" id="PF02214">
    <property type="entry name" value="BTB_2"/>
    <property type="match status" value="1"/>
</dbReference>
<dbReference type="SUPFAM" id="SSF54695">
    <property type="entry name" value="POZ domain"/>
    <property type="match status" value="1"/>
</dbReference>
<protein>
    <recommendedName>
        <fullName evidence="1">TLDc domain-containing protein</fullName>
    </recommendedName>
</protein>
<dbReference type="PROSITE" id="PS51886">
    <property type="entry name" value="TLDC"/>
    <property type="match status" value="1"/>
</dbReference>
<keyword evidence="4" id="KW-1185">Reference proteome</keyword>
<evidence type="ECO:0000313" key="4">
    <source>
        <dbReference type="Proteomes" id="UP000663829"/>
    </source>
</evidence>
<dbReference type="InterPro" id="IPR011333">
    <property type="entry name" value="SKP1/BTB/POZ_sf"/>
</dbReference>
<dbReference type="Proteomes" id="UP000663829">
    <property type="component" value="Unassembled WGS sequence"/>
</dbReference>
<dbReference type="OrthoDB" id="25620at2759"/>
<feature type="domain" description="TLDc" evidence="1">
    <location>
        <begin position="190"/>
        <end position="362"/>
    </location>
</feature>
<sequence length="362" mass="41621">MATSLQKTNTMLKEYEKLTGLLKVFMKEKDETTSPSTNDMKVYETKIQRTIEEFHQKVQEVHRHVEAALTAVTNDINEWKLLKLKDAFLKTNGKKKVLLNIGGRHYQTTVETLTKDKNTYFTQLFSGNWEQELDDEGRLFFDRDGDVFAEILSYLRDPDKYVLSDEKLRPRLIKEAEFYRMLNLASIFGVFSRTTLLNDEQQLKLNEFYGKNDQHWQLIYKASRDGFSAADFHRHSDKQGPTMTVIRSTGCYLFGGYASTSWTSSEGCRDAKNSFLFLLTNANGSPPTKFVCNNKGIGIFNHWAYGPIFGDNDLWIHGDSNANIASYCDLGKIYPDTLYLGEKTFTGSKYFQTAEIEVFKLA</sequence>
<dbReference type="Pfam" id="PF07534">
    <property type="entry name" value="TLD"/>
    <property type="match status" value="1"/>
</dbReference>
<comment type="caution">
    <text evidence="2">The sequence shown here is derived from an EMBL/GenBank/DDBJ whole genome shotgun (WGS) entry which is preliminary data.</text>
</comment>
<dbReference type="InterPro" id="IPR045068">
    <property type="entry name" value="BACURD1-3"/>
</dbReference>
<dbReference type="AlphaFoldDB" id="A0A814N9K3"/>
<proteinExistence type="predicted"/>
<dbReference type="GO" id="GO:0051260">
    <property type="term" value="P:protein homooligomerization"/>
    <property type="evidence" value="ECO:0007669"/>
    <property type="project" value="InterPro"/>
</dbReference>
<dbReference type="PANTHER" id="PTHR11145:SF8">
    <property type="entry name" value="RE57120P"/>
    <property type="match status" value="1"/>
</dbReference>
<gene>
    <name evidence="2" type="ORF">GPM918_LOCUS18082</name>
    <name evidence="3" type="ORF">SRO942_LOCUS18078</name>
</gene>
<dbReference type="SMART" id="SM00225">
    <property type="entry name" value="BTB"/>
    <property type="match status" value="1"/>
</dbReference>
<organism evidence="2 4">
    <name type="scientific">Didymodactylos carnosus</name>
    <dbReference type="NCBI Taxonomy" id="1234261"/>
    <lineage>
        <taxon>Eukaryota</taxon>
        <taxon>Metazoa</taxon>
        <taxon>Spiralia</taxon>
        <taxon>Gnathifera</taxon>
        <taxon>Rotifera</taxon>
        <taxon>Eurotatoria</taxon>
        <taxon>Bdelloidea</taxon>
        <taxon>Philodinida</taxon>
        <taxon>Philodinidae</taxon>
        <taxon>Didymodactylos</taxon>
    </lineage>
</organism>
<reference evidence="2" key="1">
    <citation type="submission" date="2021-02" db="EMBL/GenBank/DDBJ databases">
        <authorList>
            <person name="Nowell W R."/>
        </authorList>
    </citation>
    <scope>NUCLEOTIDE SEQUENCE</scope>
</reference>
<dbReference type="PANTHER" id="PTHR11145">
    <property type="entry name" value="BTB/POZ DOMAIN-CONTAINING ADAPTER FOR CUL3-MEDIATED RHOA DEGRADATION PROTEIN FAMILY MEMBER"/>
    <property type="match status" value="1"/>
</dbReference>
<dbReference type="Proteomes" id="UP000681722">
    <property type="component" value="Unassembled WGS sequence"/>
</dbReference>
<evidence type="ECO:0000313" key="3">
    <source>
        <dbReference type="EMBL" id="CAF3852989.1"/>
    </source>
</evidence>
<evidence type="ECO:0000259" key="1">
    <source>
        <dbReference type="PROSITE" id="PS51886"/>
    </source>
</evidence>
<name>A0A814N9K3_9BILA</name>
<evidence type="ECO:0000313" key="2">
    <source>
        <dbReference type="EMBL" id="CAF1087481.1"/>
    </source>
</evidence>
<accession>A0A814N9K3</accession>
<dbReference type="SMART" id="SM00584">
    <property type="entry name" value="TLDc"/>
    <property type="match status" value="1"/>
</dbReference>
<dbReference type="InterPro" id="IPR006571">
    <property type="entry name" value="TLDc_dom"/>
</dbReference>
<dbReference type="CDD" id="cd18316">
    <property type="entry name" value="BTB_POZ_KCTD-like"/>
    <property type="match status" value="1"/>
</dbReference>